<dbReference type="GO" id="GO:0005737">
    <property type="term" value="C:cytoplasm"/>
    <property type="evidence" value="ECO:0007669"/>
    <property type="project" value="TreeGrafter"/>
</dbReference>
<dbReference type="InterPro" id="IPR000719">
    <property type="entry name" value="Prot_kinase_dom"/>
</dbReference>
<gene>
    <name evidence="8" type="ORF">Ccrd_008156</name>
</gene>
<dbReference type="InterPro" id="IPR008266">
    <property type="entry name" value="Tyr_kinase_AS"/>
</dbReference>
<accession>A0A118JSV3</accession>
<feature type="unsure residue" description="D or N" evidence="8">
    <location>
        <position position="60"/>
    </location>
</feature>
<evidence type="ECO:0000256" key="3">
    <source>
        <dbReference type="ARBA" id="ARBA00022679"/>
    </source>
</evidence>
<reference evidence="8 9" key="1">
    <citation type="journal article" date="2016" name="Sci. Rep.">
        <title>The genome sequence of the outbreeding globe artichoke constructed de novo incorporating a phase-aware low-pass sequencing strategy of F1 progeny.</title>
        <authorList>
            <person name="Scaglione D."/>
            <person name="Reyes-Chin-Wo S."/>
            <person name="Acquadro A."/>
            <person name="Froenicke L."/>
            <person name="Portis E."/>
            <person name="Beitel C."/>
            <person name="Tirone M."/>
            <person name="Mauro R."/>
            <person name="Lo Monaco A."/>
            <person name="Mauromicale G."/>
            <person name="Faccioli P."/>
            <person name="Cattivelli L."/>
            <person name="Rieseberg L."/>
            <person name="Michelmore R."/>
            <person name="Lanteri S."/>
        </authorList>
    </citation>
    <scope>NUCLEOTIDE SEQUENCE [LARGE SCALE GENOMIC DNA]</scope>
    <source>
        <strain evidence="8">2C</strain>
    </source>
</reference>
<dbReference type="GO" id="GO:0004709">
    <property type="term" value="F:MAP kinase kinase kinase activity"/>
    <property type="evidence" value="ECO:0007669"/>
    <property type="project" value="TreeGrafter"/>
</dbReference>
<evidence type="ECO:0000256" key="4">
    <source>
        <dbReference type="ARBA" id="ARBA00022741"/>
    </source>
</evidence>
<dbReference type="Proteomes" id="UP000243975">
    <property type="component" value="Unassembled WGS sequence"/>
</dbReference>
<evidence type="ECO:0000313" key="8">
    <source>
        <dbReference type="EMBL" id="KVH89842.1"/>
    </source>
</evidence>
<organism evidence="8 9">
    <name type="scientific">Cynara cardunculus var. scolymus</name>
    <name type="common">Globe artichoke</name>
    <name type="synonym">Cynara scolymus</name>
    <dbReference type="NCBI Taxonomy" id="59895"/>
    <lineage>
        <taxon>Eukaryota</taxon>
        <taxon>Viridiplantae</taxon>
        <taxon>Streptophyta</taxon>
        <taxon>Embryophyta</taxon>
        <taxon>Tracheophyta</taxon>
        <taxon>Spermatophyta</taxon>
        <taxon>Magnoliopsida</taxon>
        <taxon>eudicotyledons</taxon>
        <taxon>Gunneridae</taxon>
        <taxon>Pentapetalae</taxon>
        <taxon>asterids</taxon>
        <taxon>campanulids</taxon>
        <taxon>Asterales</taxon>
        <taxon>Asteraceae</taxon>
        <taxon>Carduoideae</taxon>
        <taxon>Cardueae</taxon>
        <taxon>Carduinae</taxon>
        <taxon>Cynara</taxon>
    </lineage>
</organism>
<dbReference type="PROSITE" id="PS50011">
    <property type="entry name" value="PROTEIN_KINASE_DOM"/>
    <property type="match status" value="1"/>
</dbReference>
<keyword evidence="3" id="KW-0808">Transferase</keyword>
<dbReference type="AlphaFoldDB" id="A0A118JSV3"/>
<sequence>MKGSLAKLYERYELQDSQVSIYTRKILSGLNYLHDRLVVHRDIRCANILVDVSGSVKLADFGLAKECLSISFSTRVRKLSSTYYTAFTLASLVSTNISKGFCRWYNNFSISSSENLIYIQVLSQLEYWIIVHLILLKLLKFHLSTCITISELENNE</sequence>
<dbReference type="PANTHER" id="PTHR48016:SF29">
    <property type="entry name" value="MITOGEN-ACTIVATED PROTEIN KINASE KINASE KINASE 1-RELATED"/>
    <property type="match status" value="1"/>
</dbReference>
<dbReference type="GO" id="GO:0005524">
    <property type="term" value="F:ATP binding"/>
    <property type="evidence" value="ECO:0007669"/>
    <property type="project" value="UniProtKB-KW"/>
</dbReference>
<dbReference type="InterPro" id="IPR050538">
    <property type="entry name" value="MAP_kinase_kinase_kinase"/>
</dbReference>
<feature type="non-terminal residue" evidence="8">
    <location>
        <position position="156"/>
    </location>
</feature>
<keyword evidence="4" id="KW-0547">Nucleotide-binding</keyword>
<dbReference type="STRING" id="59895.A0A118JSV3"/>
<evidence type="ECO:0000256" key="5">
    <source>
        <dbReference type="ARBA" id="ARBA00022777"/>
    </source>
</evidence>
<keyword evidence="2" id="KW-0723">Serine/threonine-protein kinase</keyword>
<dbReference type="InterPro" id="IPR011009">
    <property type="entry name" value="Kinase-like_dom_sf"/>
</dbReference>
<dbReference type="EMBL" id="LEKV01005133">
    <property type="protein sequence ID" value="KVH89842.1"/>
    <property type="molecule type" value="Genomic_DNA"/>
</dbReference>
<dbReference type="Gene3D" id="1.10.510.10">
    <property type="entry name" value="Transferase(Phosphotransferase) domain 1"/>
    <property type="match status" value="1"/>
</dbReference>
<feature type="domain" description="Protein kinase" evidence="7">
    <location>
        <begin position="1"/>
        <end position="156"/>
    </location>
</feature>
<evidence type="ECO:0000256" key="6">
    <source>
        <dbReference type="ARBA" id="ARBA00022840"/>
    </source>
</evidence>
<keyword evidence="6" id="KW-0067">ATP-binding</keyword>
<evidence type="ECO:0000256" key="2">
    <source>
        <dbReference type="ARBA" id="ARBA00022527"/>
    </source>
</evidence>
<dbReference type="PANTHER" id="PTHR48016">
    <property type="entry name" value="MAP KINASE KINASE KINASE SSK2-RELATED-RELATED"/>
    <property type="match status" value="1"/>
</dbReference>
<proteinExistence type="inferred from homology"/>
<evidence type="ECO:0000259" key="7">
    <source>
        <dbReference type="PROSITE" id="PS50011"/>
    </source>
</evidence>
<protein>
    <submittedName>
        <fullName evidence="8">Protein kinase, catalytic domain-containing protein</fullName>
    </submittedName>
</protein>
<name>A0A118JSV3_CYNCS</name>
<evidence type="ECO:0000256" key="1">
    <source>
        <dbReference type="ARBA" id="ARBA00006529"/>
    </source>
</evidence>
<comment type="similarity">
    <text evidence="1">Belongs to the protein kinase superfamily. STE Ser/Thr protein kinase family. MAP kinase kinase kinase subfamily.</text>
</comment>
<dbReference type="PROSITE" id="PS00109">
    <property type="entry name" value="PROTEIN_KINASE_TYR"/>
    <property type="match status" value="1"/>
</dbReference>
<dbReference type="Pfam" id="PF00069">
    <property type="entry name" value="Pkinase"/>
    <property type="match status" value="1"/>
</dbReference>
<dbReference type="SUPFAM" id="SSF56112">
    <property type="entry name" value="Protein kinase-like (PK-like)"/>
    <property type="match status" value="1"/>
</dbReference>
<evidence type="ECO:0000313" key="9">
    <source>
        <dbReference type="Proteomes" id="UP000243975"/>
    </source>
</evidence>
<comment type="caution">
    <text evidence="8">The sequence shown here is derived from an EMBL/GenBank/DDBJ whole genome shotgun (WGS) entry which is preliminary data.</text>
</comment>
<keyword evidence="5 8" id="KW-0418">Kinase</keyword>
<keyword evidence="9" id="KW-1185">Reference proteome</keyword>